<evidence type="ECO:0000256" key="1">
    <source>
        <dbReference type="ARBA" id="ARBA00004831"/>
    </source>
</evidence>
<reference evidence="9" key="1">
    <citation type="submission" date="2021-02" db="EMBL/GenBank/DDBJ databases">
        <title>Psilocybe cubensis genome.</title>
        <authorList>
            <person name="Mckernan K.J."/>
            <person name="Crawford S."/>
            <person name="Trippe A."/>
            <person name="Kane L.T."/>
            <person name="Mclaughlin S."/>
        </authorList>
    </citation>
    <scope>NUCLEOTIDE SEQUENCE [LARGE SCALE GENOMIC DNA]</scope>
    <source>
        <strain evidence="9">MGC-MH-2018</strain>
    </source>
</reference>
<feature type="binding site" evidence="7">
    <location>
        <position position="65"/>
    </location>
    <ligand>
        <name>O2</name>
        <dbReference type="ChEBI" id="CHEBI:15379"/>
    </ligand>
</feature>
<comment type="similarity">
    <text evidence="2 5 8">Belongs to the uricase family.</text>
</comment>
<feature type="binding site" evidence="7">
    <location>
        <position position="66"/>
    </location>
    <ligand>
        <name>urate</name>
        <dbReference type="ChEBI" id="CHEBI:17775"/>
    </ligand>
</feature>
<dbReference type="NCBIfam" id="TIGR03383">
    <property type="entry name" value="urate_oxi"/>
    <property type="match status" value="1"/>
</dbReference>
<accession>A0A8H7XN44</accession>
<dbReference type="PRINTS" id="PR00093">
    <property type="entry name" value="URICASE"/>
</dbReference>
<dbReference type="OrthoDB" id="9992118at2759"/>
<dbReference type="PIRSF" id="PIRSF000241">
    <property type="entry name" value="Urate_oxidase"/>
    <property type="match status" value="1"/>
</dbReference>
<comment type="caution">
    <text evidence="9">The sequence shown here is derived from an EMBL/GenBank/DDBJ whole genome shotgun (WGS) entry which is preliminary data.</text>
</comment>
<dbReference type="PANTHER" id="PTHR42874">
    <property type="entry name" value="URICASE"/>
    <property type="match status" value="1"/>
</dbReference>
<dbReference type="Pfam" id="PF01014">
    <property type="entry name" value="Uricase"/>
    <property type="match status" value="2"/>
</dbReference>
<feature type="binding site" evidence="7">
    <location>
        <position position="263"/>
    </location>
    <ligand>
        <name>5-hydroxyisourate</name>
        <dbReference type="ChEBI" id="CHEBI:18072"/>
    </ligand>
</feature>
<feature type="binding site" evidence="7">
    <location>
        <position position="66"/>
    </location>
    <ligand>
        <name>5-hydroxyisourate</name>
        <dbReference type="ChEBI" id="CHEBI:18072"/>
    </ligand>
</feature>
<evidence type="ECO:0000313" key="9">
    <source>
        <dbReference type="EMBL" id="KAG5162615.1"/>
    </source>
</evidence>
<feature type="binding site" evidence="7">
    <location>
        <position position="177"/>
    </location>
    <ligand>
        <name>urate</name>
        <dbReference type="ChEBI" id="CHEBI:17775"/>
    </ligand>
</feature>
<evidence type="ECO:0000256" key="2">
    <source>
        <dbReference type="ARBA" id="ARBA00009760"/>
    </source>
</evidence>
<name>A0A8H7XN44_PSICU</name>
<feature type="binding site" evidence="7">
    <location>
        <position position="289"/>
    </location>
    <ligand>
        <name>5-hydroxyisourate</name>
        <dbReference type="ChEBI" id="CHEBI:18072"/>
    </ligand>
</feature>
<evidence type="ECO:0000256" key="7">
    <source>
        <dbReference type="PIRSR" id="PIRSR000241-2"/>
    </source>
</evidence>
<dbReference type="InterPro" id="IPR019842">
    <property type="entry name" value="Uricase_CS"/>
</dbReference>
<dbReference type="AlphaFoldDB" id="A0A8H7XN44"/>
<feature type="binding site" evidence="7">
    <location>
        <position position="65"/>
    </location>
    <ligand>
        <name>urate</name>
        <dbReference type="ChEBI" id="CHEBI:17775"/>
    </ligand>
</feature>
<dbReference type="UniPathway" id="UPA00394">
    <property type="reaction ID" value="UER00650"/>
</dbReference>
<feature type="active site" description="Charge relay system" evidence="6">
    <location>
        <position position="65"/>
    </location>
</feature>
<feature type="binding site" evidence="7">
    <location>
        <position position="262"/>
    </location>
    <ligand>
        <name>5-hydroxyisourate</name>
        <dbReference type="ChEBI" id="CHEBI:18072"/>
    </ligand>
</feature>
<dbReference type="GO" id="GO:0005777">
    <property type="term" value="C:peroxisome"/>
    <property type="evidence" value="ECO:0007669"/>
    <property type="project" value="UniProtKB-SubCell"/>
</dbReference>
<dbReference type="PROSITE" id="PS00366">
    <property type="entry name" value="URICASE"/>
    <property type="match status" value="1"/>
</dbReference>
<dbReference type="GO" id="GO:0006145">
    <property type="term" value="P:purine nucleobase catabolic process"/>
    <property type="evidence" value="ECO:0007669"/>
    <property type="project" value="TreeGrafter"/>
</dbReference>
<sequence length="330" mass="36541">MSVSSSTSNLGELSAARYGKTKVRVFRIVREGKWHHIVEYNVQALLEGEIAVSYSEADNSVVVATDSIKNITYYLAKISPHILNAEKFALHLATFFVSKYAHISKAFVEIEQLRWTRIHVAGEESPEGHPHSFFRDGDDKRIVKVEVDGSAGKDKLVGKVTAGINDLLVLKSTGSAFENFYRDEYTTLVEVNDRIFSTSVDLSYTFTNIPIAAPTDEKKLDFVIPVQKGETGYAGSVWDEDVPARARAATLETFAVDESASVQATLYKMAQRIVAENDSVHSVTYTLPNKHYIPVDMRYLDVDNLTPSKAEVFVPIAAPSGLISATITRK</sequence>
<comment type="subcellular location">
    <subcellularLocation>
        <location evidence="5">Peroxisome</location>
    </subcellularLocation>
</comment>
<feature type="binding site" evidence="7">
    <location>
        <position position="262"/>
    </location>
    <ligand>
        <name>urate</name>
        <dbReference type="ChEBI" id="CHEBI:17775"/>
    </ligand>
</feature>
<keyword evidence="5" id="KW-0576">Peroxisome</keyword>
<keyword evidence="3 5" id="KW-0659">Purine metabolism</keyword>
<comment type="pathway">
    <text evidence="1 5">Purine metabolism; urate degradation; (S)-allantoin from urate: step 1/3.</text>
</comment>
<evidence type="ECO:0000256" key="6">
    <source>
        <dbReference type="PIRSR" id="PIRSR000241-1"/>
    </source>
</evidence>
<feature type="active site" description="Charge relay system" evidence="6">
    <location>
        <position position="20"/>
    </location>
</feature>
<keyword evidence="4 5" id="KW-0560">Oxidoreductase</keyword>
<evidence type="ECO:0000256" key="5">
    <source>
        <dbReference type="PIRNR" id="PIRNR000241"/>
    </source>
</evidence>
<feature type="binding site" evidence="7">
    <location>
        <position position="194"/>
    </location>
    <ligand>
        <name>5-hydroxyisourate</name>
        <dbReference type="ChEBI" id="CHEBI:18072"/>
    </ligand>
</feature>
<feature type="binding site" evidence="7">
    <location>
        <position position="194"/>
    </location>
    <ligand>
        <name>urate</name>
        <dbReference type="ChEBI" id="CHEBI:17775"/>
    </ligand>
</feature>
<dbReference type="GO" id="GO:0019628">
    <property type="term" value="P:urate catabolic process"/>
    <property type="evidence" value="ECO:0007669"/>
    <property type="project" value="UniProtKB-UniPathway"/>
</dbReference>
<feature type="binding site" evidence="7">
    <location>
        <position position="65"/>
    </location>
    <ligand>
        <name>5-hydroxyisourate</name>
        <dbReference type="ChEBI" id="CHEBI:18072"/>
    </ligand>
</feature>
<evidence type="ECO:0000256" key="4">
    <source>
        <dbReference type="ARBA" id="ARBA00023002"/>
    </source>
</evidence>
<protein>
    <recommendedName>
        <fullName evidence="5 8">Uricase</fullName>
        <ecNumber evidence="5 8">1.7.3.3</ecNumber>
    </recommendedName>
    <alternativeName>
        <fullName evidence="5">Urate oxidase</fullName>
    </alternativeName>
</protein>
<gene>
    <name evidence="9" type="ORF">JR316_012500</name>
</gene>
<evidence type="ECO:0000256" key="8">
    <source>
        <dbReference type="RuleBase" id="RU004455"/>
    </source>
</evidence>
<feature type="active site" description="Charge relay system" evidence="6">
    <location>
        <position position="291"/>
    </location>
</feature>
<dbReference type="GO" id="GO:0004846">
    <property type="term" value="F:urate oxidase activity"/>
    <property type="evidence" value="ECO:0007669"/>
    <property type="project" value="UniProtKB-EC"/>
</dbReference>
<feature type="binding site" evidence="7">
    <location>
        <position position="289"/>
    </location>
    <ligand>
        <name>urate</name>
        <dbReference type="ChEBI" id="CHEBI:17775"/>
    </ligand>
</feature>
<dbReference type="Gene3D" id="3.10.270.10">
    <property type="entry name" value="Urate Oxidase"/>
    <property type="match status" value="1"/>
</dbReference>
<comment type="catalytic activity">
    <reaction evidence="5 8">
        <text>urate + O2 + H2O = 5-hydroxyisourate + H2O2</text>
        <dbReference type="Rhea" id="RHEA:21368"/>
        <dbReference type="ChEBI" id="CHEBI:15377"/>
        <dbReference type="ChEBI" id="CHEBI:15379"/>
        <dbReference type="ChEBI" id="CHEBI:16240"/>
        <dbReference type="ChEBI" id="CHEBI:17775"/>
        <dbReference type="ChEBI" id="CHEBI:18072"/>
        <dbReference type="EC" id="1.7.3.3"/>
    </reaction>
</comment>
<dbReference type="EC" id="1.7.3.3" evidence="5 8"/>
<evidence type="ECO:0000256" key="3">
    <source>
        <dbReference type="ARBA" id="ARBA00022631"/>
    </source>
</evidence>
<proteinExistence type="inferred from homology"/>
<dbReference type="InterPro" id="IPR002042">
    <property type="entry name" value="Uricase"/>
</dbReference>
<comment type="function">
    <text evidence="5 8">Catalyzes the oxidation of uric acid to 5-hydroxyisourate, which is further processed to form (S)-allantoin.</text>
</comment>
<dbReference type="EMBL" id="JAFIQS010000018">
    <property type="protein sequence ID" value="KAG5162615.1"/>
    <property type="molecule type" value="Genomic_DNA"/>
</dbReference>
<feature type="binding site" evidence="7">
    <location>
        <position position="289"/>
    </location>
    <ligand>
        <name>O2</name>
        <dbReference type="ChEBI" id="CHEBI:15379"/>
    </ligand>
</feature>
<dbReference type="SUPFAM" id="SSF55620">
    <property type="entry name" value="Tetrahydrobiopterin biosynthesis enzymes-like"/>
    <property type="match status" value="2"/>
</dbReference>
<organism evidence="9">
    <name type="scientific">Psilocybe cubensis</name>
    <name type="common">Psychedelic mushroom</name>
    <name type="synonym">Stropharia cubensis</name>
    <dbReference type="NCBI Taxonomy" id="181762"/>
    <lineage>
        <taxon>Eukaryota</taxon>
        <taxon>Fungi</taxon>
        <taxon>Dikarya</taxon>
        <taxon>Basidiomycota</taxon>
        <taxon>Agaricomycotina</taxon>
        <taxon>Agaricomycetes</taxon>
        <taxon>Agaricomycetidae</taxon>
        <taxon>Agaricales</taxon>
        <taxon>Agaricineae</taxon>
        <taxon>Strophariaceae</taxon>
        <taxon>Psilocybe</taxon>
    </lineage>
</organism>
<dbReference type="PANTHER" id="PTHR42874:SF1">
    <property type="entry name" value="URICASE"/>
    <property type="match status" value="1"/>
</dbReference>
<feature type="binding site" evidence="7">
    <location>
        <position position="263"/>
    </location>
    <ligand>
        <name>urate</name>
        <dbReference type="ChEBI" id="CHEBI:17775"/>
    </ligand>
</feature>